<evidence type="ECO:0008006" key="5">
    <source>
        <dbReference type="Google" id="ProtNLM"/>
    </source>
</evidence>
<sequence length="326" mass="36651">SACLNRWVLRWDLKMSSSVFLFFLPVPPPTHVNVICQNAKVSVSWDYSELQPHTTFWVNVKNRTTDRQFDLSHFVWKSEENYNGFLYVTVSAIQGEKESEGVQSNSFSFNYLKTVDTRCYLDFPPVDVKEDGSGATVSFPNPVHFYKELETDAAHVFSYTPPAKCMMGVNTCKLDVLFPEGVKKCVRLKGMLFDSKSVNQFRETAEICARPTEVTSTVSFLKRLSVSSEDDQHSNNDPASPFPDTSHYMGSAFSESSDQELEDAEMIPEGSRTDSDSAGDSVRTECVSLSPEEDEEDEQEFVPAYDRPHAVMVDFGDGDMVTGYKG</sequence>
<proteinExistence type="predicted"/>
<dbReference type="Gene3D" id="2.60.40.10">
    <property type="entry name" value="Immunoglobulins"/>
    <property type="match status" value="1"/>
</dbReference>
<dbReference type="Proteomes" id="UP000257200">
    <property type="component" value="Unplaced"/>
</dbReference>
<dbReference type="STRING" id="80966.ENSAPOP00000024388"/>
<evidence type="ECO:0000256" key="1">
    <source>
        <dbReference type="SAM" id="MobiDB-lite"/>
    </source>
</evidence>
<feature type="compositionally biased region" description="Acidic residues" evidence="1">
    <location>
        <begin position="257"/>
        <end position="266"/>
    </location>
</feature>
<name>A0A3Q1G3G3_9TELE</name>
<dbReference type="AlphaFoldDB" id="A0A3Q1G3G3"/>
<feature type="region of interest" description="Disordered" evidence="1">
    <location>
        <begin position="226"/>
        <end position="300"/>
    </location>
</feature>
<reference evidence="3" key="1">
    <citation type="submission" date="2025-08" db="UniProtKB">
        <authorList>
            <consortium name="Ensembl"/>
        </authorList>
    </citation>
    <scope>IDENTIFICATION</scope>
</reference>
<feature type="compositionally biased region" description="Acidic residues" evidence="1">
    <location>
        <begin position="291"/>
        <end position="300"/>
    </location>
</feature>
<organism evidence="3 4">
    <name type="scientific">Acanthochromis polyacanthus</name>
    <name type="common">spiny chromis</name>
    <dbReference type="NCBI Taxonomy" id="80966"/>
    <lineage>
        <taxon>Eukaryota</taxon>
        <taxon>Metazoa</taxon>
        <taxon>Chordata</taxon>
        <taxon>Craniata</taxon>
        <taxon>Vertebrata</taxon>
        <taxon>Euteleostomi</taxon>
        <taxon>Actinopterygii</taxon>
        <taxon>Neopterygii</taxon>
        <taxon>Teleostei</taxon>
        <taxon>Neoteleostei</taxon>
        <taxon>Acanthomorphata</taxon>
        <taxon>Ovalentaria</taxon>
        <taxon>Pomacentridae</taxon>
        <taxon>Acanthochromis</taxon>
    </lineage>
</organism>
<dbReference type="InParanoid" id="A0A3Q1G3G3"/>
<feature type="chain" id="PRO_5018736871" description="Fibronectin type-III domain-containing protein" evidence="2">
    <location>
        <begin position="19"/>
        <end position="326"/>
    </location>
</feature>
<dbReference type="GeneTree" id="ENSGT00530000067736"/>
<dbReference type="InterPro" id="IPR036116">
    <property type="entry name" value="FN3_sf"/>
</dbReference>
<keyword evidence="2" id="KW-0732">Signal</keyword>
<evidence type="ECO:0000256" key="2">
    <source>
        <dbReference type="SAM" id="SignalP"/>
    </source>
</evidence>
<protein>
    <recommendedName>
        <fullName evidence="5">Fibronectin type-III domain-containing protein</fullName>
    </recommendedName>
</protein>
<evidence type="ECO:0000313" key="4">
    <source>
        <dbReference type="Proteomes" id="UP000257200"/>
    </source>
</evidence>
<dbReference type="FunCoup" id="A0A3Q1G3G3">
    <property type="interactions" value="8"/>
</dbReference>
<evidence type="ECO:0000313" key="3">
    <source>
        <dbReference type="Ensembl" id="ENSAPOP00000024388.1"/>
    </source>
</evidence>
<dbReference type="Ensembl" id="ENSAPOT00000008873.1">
    <property type="protein sequence ID" value="ENSAPOP00000024388.1"/>
    <property type="gene ID" value="ENSAPOG00000006807.1"/>
</dbReference>
<keyword evidence="4" id="KW-1185">Reference proteome</keyword>
<feature type="signal peptide" evidence="2">
    <location>
        <begin position="1"/>
        <end position="18"/>
    </location>
</feature>
<dbReference type="SUPFAM" id="SSF49265">
    <property type="entry name" value="Fibronectin type III"/>
    <property type="match status" value="1"/>
</dbReference>
<dbReference type="InterPro" id="IPR013783">
    <property type="entry name" value="Ig-like_fold"/>
</dbReference>
<reference evidence="3" key="2">
    <citation type="submission" date="2025-09" db="UniProtKB">
        <authorList>
            <consortium name="Ensembl"/>
        </authorList>
    </citation>
    <scope>IDENTIFICATION</scope>
</reference>
<accession>A0A3Q1G3G3</accession>